<keyword evidence="15" id="KW-0675">Receptor</keyword>
<proteinExistence type="inferred from homology"/>
<dbReference type="InterPro" id="IPR001610">
    <property type="entry name" value="PAC"/>
</dbReference>
<organism evidence="15 16">
    <name type="scientific">Candidatus Enterovibrio altilux</name>
    <dbReference type="NCBI Taxonomy" id="1927128"/>
    <lineage>
        <taxon>Bacteria</taxon>
        <taxon>Pseudomonadati</taxon>
        <taxon>Pseudomonadota</taxon>
        <taxon>Gammaproteobacteria</taxon>
        <taxon>Vibrionales</taxon>
        <taxon>Vibrionaceae</taxon>
        <taxon>Enterovibrio</taxon>
    </lineage>
</organism>
<evidence type="ECO:0000256" key="5">
    <source>
        <dbReference type="ARBA" id="ARBA00022519"/>
    </source>
</evidence>
<dbReference type="PROSITE" id="PS50111">
    <property type="entry name" value="CHEMOTAXIS_TRANSDUC_2"/>
    <property type="match status" value="1"/>
</dbReference>
<keyword evidence="9 11" id="KW-0807">Transducer</keyword>
<dbReference type="OrthoDB" id="5675566at2"/>
<dbReference type="SUPFAM" id="SSF55785">
    <property type="entry name" value="PYP-like sensor domain (PAS domain)"/>
    <property type="match status" value="1"/>
</dbReference>
<evidence type="ECO:0000256" key="6">
    <source>
        <dbReference type="ARBA" id="ARBA00022692"/>
    </source>
</evidence>
<evidence type="ECO:0000256" key="3">
    <source>
        <dbReference type="ARBA" id="ARBA00022481"/>
    </source>
</evidence>
<dbReference type="FunFam" id="3.30.450.20:FF:000046">
    <property type="entry name" value="Aerotaxis sensor receptor"/>
    <property type="match status" value="1"/>
</dbReference>
<keyword evidence="16" id="KW-1185">Reference proteome</keyword>
<evidence type="ECO:0000256" key="10">
    <source>
        <dbReference type="ARBA" id="ARBA00029447"/>
    </source>
</evidence>
<dbReference type="NCBIfam" id="TIGR00229">
    <property type="entry name" value="sensory_box"/>
    <property type="match status" value="1"/>
</dbReference>
<evidence type="ECO:0000256" key="2">
    <source>
        <dbReference type="ARBA" id="ARBA00022475"/>
    </source>
</evidence>
<evidence type="ECO:0000259" key="13">
    <source>
        <dbReference type="PROSITE" id="PS50111"/>
    </source>
</evidence>
<evidence type="ECO:0000256" key="1">
    <source>
        <dbReference type="ARBA" id="ARBA00004429"/>
    </source>
</evidence>
<dbReference type="PANTHER" id="PTHR32089:SF112">
    <property type="entry name" value="LYSOZYME-LIKE PROTEIN-RELATED"/>
    <property type="match status" value="1"/>
</dbReference>
<dbReference type="SUPFAM" id="SSF58104">
    <property type="entry name" value="Methyl-accepting chemotaxis protein (MCP) signaling domain"/>
    <property type="match status" value="1"/>
</dbReference>
<sequence length="521" mass="56921">MQINNPVTDKGIRFPVDYNLLSTTDTRGIIKYVSDEFCEIAGYTRDELIGQPHNIVRHPSMPPAAFENMWKYIKNGKSWMGMVKNRAKNGDYYWVNAFASPIKSNGQIVEYQSVRMVPNQKIIDRADKLYQLLLVGKIPLALKMPRSRIWQRAAMWFVAGAILASGVGFFAGFAASIGVQLLVSIVVIHRLTRRLENITKLARNAYDNPLMEYIYNGTIDDISEIELALQMRETELNAVVGRIMDGGDQVLSAANLAQINGQQTADNLDKQNIETDQIAAAINEMSATANDMSGNTQGASDAATKAQETTLTGMETVKKTVGAIQNLAKQLNAASSVIAELDEHGKRIGTVSDVIQGIAEQTNLLALNAAIEAARAGEQGRGFAVVADEVRALAQRTQESTSEIQDVILQIQNGTKQAVESMKQGIALSVDCVSSAELAGEVLCNSQELVTDINDRNHQIAAAVQEQAAIFNEMDINIQSVSNVSQETIVIAKKSVNEAKALYQALQAQKCLVTQFRQINS</sequence>
<keyword evidence="6 12" id="KW-0812">Transmembrane</keyword>
<reference evidence="16" key="1">
    <citation type="submission" date="2017-04" db="EMBL/GenBank/DDBJ databases">
        <title>Genome evolution of the luminous symbionts of deep sea anglerfish.</title>
        <authorList>
            <person name="Hendry T.A."/>
        </authorList>
    </citation>
    <scope>NUCLEOTIDE SEQUENCE [LARGE SCALE GENOMIC DNA]</scope>
</reference>
<evidence type="ECO:0000313" key="15">
    <source>
        <dbReference type="EMBL" id="ATF10494.1"/>
    </source>
</evidence>
<dbReference type="SMART" id="SM00086">
    <property type="entry name" value="PAC"/>
    <property type="match status" value="1"/>
</dbReference>
<evidence type="ECO:0000256" key="8">
    <source>
        <dbReference type="ARBA" id="ARBA00023136"/>
    </source>
</evidence>
<keyword evidence="4" id="KW-0145">Chemotaxis</keyword>
<keyword evidence="3" id="KW-0488">Methylation</keyword>
<dbReference type="CDD" id="cd11386">
    <property type="entry name" value="MCP_signal"/>
    <property type="match status" value="1"/>
</dbReference>
<dbReference type="GO" id="GO:0005886">
    <property type="term" value="C:plasma membrane"/>
    <property type="evidence" value="ECO:0007669"/>
    <property type="project" value="UniProtKB-SubCell"/>
</dbReference>
<keyword evidence="7 12" id="KW-1133">Transmembrane helix</keyword>
<evidence type="ECO:0000256" key="7">
    <source>
        <dbReference type="ARBA" id="ARBA00022989"/>
    </source>
</evidence>
<keyword evidence="8 12" id="KW-0472">Membrane</keyword>
<dbReference type="SMART" id="SM00283">
    <property type="entry name" value="MA"/>
    <property type="match status" value="1"/>
</dbReference>
<dbReference type="Proteomes" id="UP000218160">
    <property type="component" value="Chromosome 2"/>
</dbReference>
<dbReference type="GO" id="GO:0052131">
    <property type="term" value="P:positive aerotaxis"/>
    <property type="evidence" value="ECO:0007669"/>
    <property type="project" value="UniProtKB-ARBA"/>
</dbReference>
<evidence type="ECO:0000256" key="9">
    <source>
        <dbReference type="ARBA" id="ARBA00023224"/>
    </source>
</evidence>
<protein>
    <submittedName>
        <fullName evidence="15">Aerotaxis sensor receptor protein</fullName>
    </submittedName>
</protein>
<comment type="similarity">
    <text evidence="10">Belongs to the methyl-accepting chemotaxis (MCP) protein family.</text>
</comment>
<feature type="domain" description="PAS" evidence="14">
    <location>
        <begin position="25"/>
        <end position="51"/>
    </location>
</feature>
<dbReference type="PANTHER" id="PTHR32089">
    <property type="entry name" value="METHYL-ACCEPTING CHEMOTAXIS PROTEIN MCPB"/>
    <property type="match status" value="1"/>
</dbReference>
<dbReference type="RefSeq" id="WP_096619950.1">
    <property type="nucleotide sequence ID" value="NZ_CP020663.1"/>
</dbReference>
<evidence type="ECO:0000256" key="12">
    <source>
        <dbReference type="SAM" id="Phobius"/>
    </source>
</evidence>
<dbReference type="Pfam" id="PF08447">
    <property type="entry name" value="PAS_3"/>
    <property type="match status" value="1"/>
</dbReference>
<comment type="subcellular location">
    <subcellularLocation>
        <location evidence="1">Cell inner membrane</location>
        <topology evidence="1">Multi-pass membrane protein</topology>
    </subcellularLocation>
</comment>
<dbReference type="InterPro" id="IPR004089">
    <property type="entry name" value="MCPsignal_dom"/>
</dbReference>
<keyword evidence="5" id="KW-0997">Cell inner membrane</keyword>
<accession>A0A291BBX8</accession>
<dbReference type="KEGG" id="elux:BTN50_2086"/>
<dbReference type="Pfam" id="PF00015">
    <property type="entry name" value="MCPsignal"/>
    <property type="match status" value="1"/>
</dbReference>
<evidence type="ECO:0000256" key="4">
    <source>
        <dbReference type="ARBA" id="ARBA00022500"/>
    </source>
</evidence>
<dbReference type="Gene3D" id="1.10.287.950">
    <property type="entry name" value="Methyl-accepting chemotaxis protein"/>
    <property type="match status" value="1"/>
</dbReference>
<dbReference type="PROSITE" id="PS50112">
    <property type="entry name" value="PAS"/>
    <property type="match status" value="1"/>
</dbReference>
<dbReference type="CDD" id="cd00130">
    <property type="entry name" value="PAS"/>
    <property type="match status" value="1"/>
</dbReference>
<gene>
    <name evidence="15" type="ORF">BTN50_2086</name>
</gene>
<dbReference type="Gene3D" id="3.30.450.20">
    <property type="entry name" value="PAS domain"/>
    <property type="match status" value="1"/>
</dbReference>
<evidence type="ECO:0000313" key="16">
    <source>
        <dbReference type="Proteomes" id="UP000218160"/>
    </source>
</evidence>
<evidence type="ECO:0000256" key="11">
    <source>
        <dbReference type="PROSITE-ProRule" id="PRU00284"/>
    </source>
</evidence>
<feature type="domain" description="Methyl-accepting transducer" evidence="13">
    <location>
        <begin position="246"/>
        <end position="482"/>
    </location>
</feature>
<evidence type="ECO:0000259" key="14">
    <source>
        <dbReference type="PROSITE" id="PS50112"/>
    </source>
</evidence>
<name>A0A291BBX8_9GAMM</name>
<dbReference type="InterPro" id="IPR013655">
    <property type="entry name" value="PAS_fold_3"/>
</dbReference>
<dbReference type="EMBL" id="CP020663">
    <property type="protein sequence ID" value="ATF10494.1"/>
    <property type="molecule type" value="Genomic_DNA"/>
</dbReference>
<dbReference type="InterPro" id="IPR000014">
    <property type="entry name" value="PAS"/>
</dbReference>
<dbReference type="GO" id="GO:0007165">
    <property type="term" value="P:signal transduction"/>
    <property type="evidence" value="ECO:0007669"/>
    <property type="project" value="UniProtKB-KW"/>
</dbReference>
<dbReference type="FunFam" id="1.10.287.950:FF:000001">
    <property type="entry name" value="Methyl-accepting chemotaxis sensory transducer"/>
    <property type="match status" value="1"/>
</dbReference>
<dbReference type="AlphaFoldDB" id="A0A291BBX8"/>
<keyword evidence="2" id="KW-1003">Cell membrane</keyword>
<feature type="transmembrane region" description="Helical" evidence="12">
    <location>
        <begin position="153"/>
        <end position="183"/>
    </location>
</feature>
<dbReference type="InterPro" id="IPR035965">
    <property type="entry name" value="PAS-like_dom_sf"/>
</dbReference>